<dbReference type="Proteomes" id="UP000034595">
    <property type="component" value="Unassembled WGS sequence"/>
</dbReference>
<evidence type="ECO:0000256" key="2">
    <source>
        <dbReference type="ARBA" id="ARBA00022801"/>
    </source>
</evidence>
<feature type="domain" description="UvrD-like helicase ATP-binding" evidence="5">
    <location>
        <begin position="7"/>
        <end position="58"/>
    </location>
</feature>
<dbReference type="InterPro" id="IPR000212">
    <property type="entry name" value="DNA_helicase_UvrD/REP"/>
</dbReference>
<protein>
    <submittedName>
        <fullName evidence="6">ATP-dependent DNA helicase PcrA</fullName>
    </submittedName>
</protein>
<evidence type="ECO:0000256" key="1">
    <source>
        <dbReference type="ARBA" id="ARBA00022741"/>
    </source>
</evidence>
<dbReference type="InterPro" id="IPR027417">
    <property type="entry name" value="P-loop_NTPase"/>
</dbReference>
<evidence type="ECO:0000259" key="5">
    <source>
        <dbReference type="Pfam" id="PF00580"/>
    </source>
</evidence>
<organism evidence="6 7">
    <name type="scientific">Candidatus Azambacteria bacterium GW2011_GWA1_44_9</name>
    <dbReference type="NCBI Taxonomy" id="1618610"/>
    <lineage>
        <taxon>Bacteria</taxon>
        <taxon>Candidatus Azamiibacteriota</taxon>
    </lineage>
</organism>
<dbReference type="SUPFAM" id="SSF52540">
    <property type="entry name" value="P-loop containing nucleoside triphosphate hydrolases"/>
    <property type="match status" value="1"/>
</dbReference>
<proteinExistence type="predicted"/>
<keyword evidence="1" id="KW-0547">Nucleotide-binding</keyword>
<evidence type="ECO:0000313" key="7">
    <source>
        <dbReference type="Proteomes" id="UP000034595"/>
    </source>
</evidence>
<dbReference type="EMBL" id="LCJQ01000004">
    <property type="protein sequence ID" value="KKT81955.1"/>
    <property type="molecule type" value="Genomic_DNA"/>
</dbReference>
<name>A0A0G1KEG6_9BACT</name>
<keyword evidence="2" id="KW-0378">Hydrolase</keyword>
<dbReference type="Pfam" id="PF00580">
    <property type="entry name" value="UvrD-helicase"/>
    <property type="match status" value="1"/>
</dbReference>
<evidence type="ECO:0000313" key="6">
    <source>
        <dbReference type="EMBL" id="KKT81955.1"/>
    </source>
</evidence>
<gene>
    <name evidence="6" type="ORF">UW78_C0004G0003</name>
</gene>
<dbReference type="GO" id="GO:0043138">
    <property type="term" value="F:3'-5' DNA helicase activity"/>
    <property type="evidence" value="ECO:0007669"/>
    <property type="project" value="TreeGrafter"/>
</dbReference>
<comment type="caution">
    <text evidence="6">The sequence shown here is derived from an EMBL/GenBank/DDBJ whole genome shotgun (WGS) entry which is preliminary data.</text>
</comment>
<dbReference type="PANTHER" id="PTHR11070:SF2">
    <property type="entry name" value="ATP-DEPENDENT DNA HELICASE SRS2"/>
    <property type="match status" value="1"/>
</dbReference>
<evidence type="ECO:0000256" key="3">
    <source>
        <dbReference type="ARBA" id="ARBA00022806"/>
    </source>
</evidence>
<dbReference type="InterPro" id="IPR014016">
    <property type="entry name" value="UvrD-like_ATP-bd"/>
</dbReference>
<keyword evidence="3 6" id="KW-0347">Helicase</keyword>
<dbReference type="GO" id="GO:0016787">
    <property type="term" value="F:hydrolase activity"/>
    <property type="evidence" value="ECO:0007669"/>
    <property type="project" value="UniProtKB-KW"/>
</dbReference>
<accession>A0A0G1KEG6</accession>
<dbReference type="GO" id="GO:0005829">
    <property type="term" value="C:cytosol"/>
    <property type="evidence" value="ECO:0007669"/>
    <property type="project" value="TreeGrafter"/>
</dbReference>
<dbReference type="GO" id="GO:0005524">
    <property type="term" value="F:ATP binding"/>
    <property type="evidence" value="ECO:0007669"/>
    <property type="project" value="UniProtKB-KW"/>
</dbReference>
<dbReference type="GO" id="GO:0000725">
    <property type="term" value="P:recombinational repair"/>
    <property type="evidence" value="ECO:0007669"/>
    <property type="project" value="TreeGrafter"/>
</dbReference>
<keyword evidence="4" id="KW-0067">ATP-binding</keyword>
<dbReference type="PANTHER" id="PTHR11070">
    <property type="entry name" value="UVRD / RECB / PCRA DNA HELICASE FAMILY MEMBER"/>
    <property type="match status" value="1"/>
</dbReference>
<dbReference type="AlphaFoldDB" id="A0A0G1KEG6"/>
<dbReference type="GO" id="GO:0003677">
    <property type="term" value="F:DNA binding"/>
    <property type="evidence" value="ECO:0007669"/>
    <property type="project" value="InterPro"/>
</dbReference>
<sequence>MKHLEHLNEMQREAAVHKDGPLLIIAGAGTGKTSTLTHRILNLIKEGVPPSEILAITLINFLEIKAFLVSEKQKVARALS</sequence>
<reference evidence="6 7" key="1">
    <citation type="journal article" date="2015" name="Nature">
        <title>rRNA introns, odd ribosomes, and small enigmatic genomes across a large radiation of phyla.</title>
        <authorList>
            <person name="Brown C.T."/>
            <person name="Hug L.A."/>
            <person name="Thomas B.C."/>
            <person name="Sharon I."/>
            <person name="Castelle C.J."/>
            <person name="Singh A."/>
            <person name="Wilkins M.J."/>
            <person name="Williams K.H."/>
            <person name="Banfield J.F."/>
        </authorList>
    </citation>
    <scope>NUCLEOTIDE SEQUENCE [LARGE SCALE GENOMIC DNA]</scope>
</reference>
<evidence type="ECO:0000256" key="4">
    <source>
        <dbReference type="ARBA" id="ARBA00022840"/>
    </source>
</evidence>
<dbReference type="Gene3D" id="3.40.50.300">
    <property type="entry name" value="P-loop containing nucleotide triphosphate hydrolases"/>
    <property type="match status" value="1"/>
</dbReference>